<dbReference type="OrthoDB" id="3535759at2"/>
<name>S2W0X8_9ACTN</name>
<comment type="caution">
    <text evidence="1">The sequence shown here is derived from an EMBL/GenBank/DDBJ whole genome shotgun (WGS) entry which is preliminary data.</text>
</comment>
<accession>S2W0X8</accession>
<reference evidence="1 2" key="1">
    <citation type="submission" date="2013-04" db="EMBL/GenBank/DDBJ databases">
        <title>The Genome Sequence of Propionimicrobium lymphophilum ACS-093-V-SCH5.</title>
        <authorList>
            <consortium name="The Broad Institute Genomics Platform"/>
            <person name="Earl A."/>
            <person name="Ward D."/>
            <person name="Feldgarden M."/>
            <person name="Gevers D."/>
            <person name="Saerens B."/>
            <person name="Vaneechoutte M."/>
            <person name="Walker B."/>
            <person name="Young S."/>
            <person name="Zeng Q."/>
            <person name="Gargeya S."/>
            <person name="Fitzgerald M."/>
            <person name="Haas B."/>
            <person name="Abouelleil A."/>
            <person name="Allen A.W."/>
            <person name="Alvarado L."/>
            <person name="Arachchi H.M."/>
            <person name="Berlin A.M."/>
            <person name="Chapman S.B."/>
            <person name="Gainer-Dewar J."/>
            <person name="Goldberg J."/>
            <person name="Griggs A."/>
            <person name="Gujja S."/>
            <person name="Hansen M."/>
            <person name="Howarth C."/>
            <person name="Imamovic A."/>
            <person name="Ireland A."/>
            <person name="Larimer J."/>
            <person name="McCowan C."/>
            <person name="Murphy C."/>
            <person name="Pearson M."/>
            <person name="Poon T.W."/>
            <person name="Priest M."/>
            <person name="Roberts A."/>
            <person name="Saif S."/>
            <person name="Shea T."/>
            <person name="Sisk P."/>
            <person name="Sykes S."/>
            <person name="Wortman J."/>
            <person name="Nusbaum C."/>
            <person name="Birren B."/>
        </authorList>
    </citation>
    <scope>NUCLEOTIDE SEQUENCE [LARGE SCALE GENOMIC DNA]</scope>
    <source>
        <strain evidence="1 2">ACS-093-V-SCH5</strain>
    </source>
</reference>
<gene>
    <name evidence="1" type="ORF">HMPREF9306_01587</name>
</gene>
<dbReference type="PATRIC" id="fig|883161.3.peg.1573"/>
<protein>
    <submittedName>
        <fullName evidence="1">Uncharacterized protein</fullName>
    </submittedName>
</protein>
<dbReference type="EMBL" id="AGZR01000009">
    <property type="protein sequence ID" value="EPD32025.1"/>
    <property type="molecule type" value="Genomic_DNA"/>
</dbReference>
<dbReference type="STRING" id="883161.HMPREF9306_01587"/>
<dbReference type="HOGENOM" id="CLU_1642227_0_0_11"/>
<evidence type="ECO:0000313" key="1">
    <source>
        <dbReference type="EMBL" id="EPD32025.1"/>
    </source>
</evidence>
<organism evidence="1 2">
    <name type="scientific">Propionimicrobium lymphophilum ACS-093-V-SCH5</name>
    <dbReference type="NCBI Taxonomy" id="883161"/>
    <lineage>
        <taxon>Bacteria</taxon>
        <taxon>Bacillati</taxon>
        <taxon>Actinomycetota</taxon>
        <taxon>Actinomycetes</taxon>
        <taxon>Propionibacteriales</taxon>
        <taxon>Propionibacteriaceae</taxon>
        <taxon>Propionimicrobium</taxon>
    </lineage>
</organism>
<evidence type="ECO:0000313" key="2">
    <source>
        <dbReference type="Proteomes" id="UP000014417"/>
    </source>
</evidence>
<proteinExistence type="predicted"/>
<dbReference type="RefSeq" id="WP_016456405.1">
    <property type="nucleotide sequence ID" value="NZ_KE150269.1"/>
</dbReference>
<sequence length="161" mass="18463">MDNEQIEQRLYELEAKWLAADKNGEQQPTNAQELKELSIQALIGLAQISQGKAQSSNSLEPDEAFGDWLRQIAERYYMTDHEVATILAGQQVGADGGNSAWYGEFQGLWRWWQDAHEKQLGRDYSDWHDGLVRVLTRMPSWRERRAVAVSRKAIEKGTNND</sequence>
<keyword evidence="2" id="KW-1185">Reference proteome</keyword>
<dbReference type="AlphaFoldDB" id="S2W0X8"/>
<dbReference type="Proteomes" id="UP000014417">
    <property type="component" value="Unassembled WGS sequence"/>
</dbReference>